<dbReference type="OrthoDB" id="10473567at2759"/>
<evidence type="ECO:0000313" key="2">
    <source>
        <dbReference type="EMBL" id="TRZ15037.1"/>
    </source>
</evidence>
<dbReference type="AlphaFoldDB" id="A0A8K1GBC6"/>
<feature type="region of interest" description="Disordered" evidence="1">
    <location>
        <begin position="1"/>
        <end position="27"/>
    </location>
</feature>
<sequence>MRISKTKGKVLHQGQGNPRDQNRLGNEQIKNSPAKKDVGVLVDESLDMSQQTNCVLGCIKNSMARRAREVILTLYSALVRPHLESHCAAAEQSDGEALMAFVWHLSGTGSFSLSGSFWMAALYQLRFQTVINHKPDDGASCLLLLPLHKQELKRIGATIDYQGTPFLTSPSNLYPLNLIIQAIFTHLDDANWMQGCCGSP</sequence>
<accession>A0A8K1GBC6</accession>
<dbReference type="Proteomes" id="UP000796761">
    <property type="component" value="Unassembled WGS sequence"/>
</dbReference>
<reference evidence="2" key="1">
    <citation type="submission" date="2019-04" db="EMBL/GenBank/DDBJ databases">
        <title>Genome assembly of Zosterops borbonicus 15179.</title>
        <authorList>
            <person name="Leroy T."/>
            <person name="Anselmetti Y."/>
            <person name="Tilak M.-K."/>
            <person name="Nabholz B."/>
        </authorList>
    </citation>
    <scope>NUCLEOTIDE SEQUENCE</scope>
    <source>
        <strain evidence="2">HGM_15179</strain>
        <tissue evidence="2">Muscle</tissue>
    </source>
</reference>
<proteinExistence type="predicted"/>
<evidence type="ECO:0000313" key="3">
    <source>
        <dbReference type="Proteomes" id="UP000796761"/>
    </source>
</evidence>
<gene>
    <name evidence="2" type="ORF">HGM15179_012072</name>
</gene>
<dbReference type="EMBL" id="SWJQ01000387">
    <property type="protein sequence ID" value="TRZ15037.1"/>
    <property type="molecule type" value="Genomic_DNA"/>
</dbReference>
<evidence type="ECO:0000256" key="1">
    <source>
        <dbReference type="SAM" id="MobiDB-lite"/>
    </source>
</evidence>
<organism evidence="2 3">
    <name type="scientific">Zosterops borbonicus</name>
    <dbReference type="NCBI Taxonomy" id="364589"/>
    <lineage>
        <taxon>Eukaryota</taxon>
        <taxon>Metazoa</taxon>
        <taxon>Chordata</taxon>
        <taxon>Craniata</taxon>
        <taxon>Vertebrata</taxon>
        <taxon>Euteleostomi</taxon>
        <taxon>Archelosauria</taxon>
        <taxon>Archosauria</taxon>
        <taxon>Dinosauria</taxon>
        <taxon>Saurischia</taxon>
        <taxon>Theropoda</taxon>
        <taxon>Coelurosauria</taxon>
        <taxon>Aves</taxon>
        <taxon>Neognathae</taxon>
        <taxon>Neoaves</taxon>
        <taxon>Telluraves</taxon>
        <taxon>Australaves</taxon>
        <taxon>Passeriformes</taxon>
        <taxon>Sylvioidea</taxon>
        <taxon>Zosteropidae</taxon>
        <taxon>Zosterops</taxon>
    </lineage>
</organism>
<feature type="compositionally biased region" description="Basic residues" evidence="1">
    <location>
        <begin position="1"/>
        <end position="10"/>
    </location>
</feature>
<name>A0A8K1GBC6_9PASS</name>
<protein>
    <submittedName>
        <fullName evidence="2">Uncharacterized protein</fullName>
    </submittedName>
</protein>
<feature type="compositionally biased region" description="Polar residues" evidence="1">
    <location>
        <begin position="14"/>
        <end position="27"/>
    </location>
</feature>
<comment type="caution">
    <text evidence="2">The sequence shown here is derived from an EMBL/GenBank/DDBJ whole genome shotgun (WGS) entry which is preliminary data.</text>
</comment>
<keyword evidence="3" id="KW-1185">Reference proteome</keyword>
<dbReference type="PANTHER" id="PTHR33332">
    <property type="entry name" value="REVERSE TRANSCRIPTASE DOMAIN-CONTAINING PROTEIN"/>
    <property type="match status" value="1"/>
</dbReference>